<evidence type="ECO:0000313" key="2">
    <source>
        <dbReference type="Proteomes" id="UP000654304"/>
    </source>
</evidence>
<protein>
    <submittedName>
        <fullName evidence="1">Uncharacterized protein</fullName>
    </submittedName>
</protein>
<dbReference type="RefSeq" id="WP_186902288.1">
    <property type="nucleotide sequence ID" value="NZ_JACOGD010000001.1"/>
</dbReference>
<accession>A0ABR7A0P8</accession>
<gene>
    <name evidence="1" type="ORF">H8K43_01910</name>
</gene>
<dbReference type="Proteomes" id="UP000654304">
    <property type="component" value="Unassembled WGS sequence"/>
</dbReference>
<keyword evidence="2" id="KW-1185">Reference proteome</keyword>
<sequence length="228" mass="25277">MMRIPVFLVGALLSVAVEAHTSYEADLVCPIGGEKFKAMLTASGTSFGKFLDLKPYGPIAAPWPLAKCPTNGFVMFQSKFSDTDISRLEAFVASTQYREMKNTHTNYYLAASLQRQIDAPLPQLASTLLYATWEAPDSLYSTYAAEALEAYQALLKAEPADSKNWVTYQLIAGELERRLGKFEAAANRFSDLKKNPSLDSFVKGIVEFQLQLISERNLTSQRIPSGKK</sequence>
<organism evidence="1 2">
    <name type="scientific">Undibacterium curvum</name>
    <dbReference type="NCBI Taxonomy" id="2762294"/>
    <lineage>
        <taxon>Bacteria</taxon>
        <taxon>Pseudomonadati</taxon>
        <taxon>Pseudomonadota</taxon>
        <taxon>Betaproteobacteria</taxon>
        <taxon>Burkholderiales</taxon>
        <taxon>Oxalobacteraceae</taxon>
        <taxon>Undibacterium</taxon>
    </lineage>
</organism>
<name>A0ABR7A0P8_9BURK</name>
<reference evidence="1 2" key="1">
    <citation type="submission" date="2020-08" db="EMBL/GenBank/DDBJ databases">
        <title>Novel species isolated from subtropical streams in China.</title>
        <authorList>
            <person name="Lu H."/>
        </authorList>
    </citation>
    <scope>NUCLEOTIDE SEQUENCE [LARGE SCALE GENOMIC DNA]</scope>
    <source>
        <strain evidence="1 2">CY22W</strain>
    </source>
</reference>
<comment type="caution">
    <text evidence="1">The sequence shown here is derived from an EMBL/GenBank/DDBJ whole genome shotgun (WGS) entry which is preliminary data.</text>
</comment>
<proteinExistence type="predicted"/>
<dbReference type="EMBL" id="JACOGD010000001">
    <property type="protein sequence ID" value="MBC3930412.1"/>
    <property type="molecule type" value="Genomic_DNA"/>
</dbReference>
<evidence type="ECO:0000313" key="1">
    <source>
        <dbReference type="EMBL" id="MBC3930412.1"/>
    </source>
</evidence>